<protein>
    <recommendedName>
        <fullName evidence="3">Restriction endonuclease</fullName>
    </recommendedName>
</protein>
<evidence type="ECO:0000313" key="1">
    <source>
        <dbReference type="EMBL" id="QPH84096.1"/>
    </source>
</evidence>
<reference evidence="1 2" key="1">
    <citation type="journal article" date="2018" name="Emerg. Microbes Infect.">
        <title>Genomic analysis of oral Campylobacter concisus strains identified a potential bacterial molecular marker associated with active Crohn's disease.</title>
        <authorList>
            <person name="Liu F."/>
            <person name="Ma R."/>
            <person name="Tay C.Y.A."/>
            <person name="Octavia S."/>
            <person name="Lan R."/>
            <person name="Chung H.K.L."/>
            <person name="Riordan S.M."/>
            <person name="Grimm M.C."/>
            <person name="Leong R.W."/>
            <person name="Tanaka M.M."/>
            <person name="Connor S."/>
            <person name="Zhang L."/>
        </authorList>
    </citation>
    <scope>NUCLEOTIDE SEQUENCE [LARGE SCALE GENOMIC DNA]</scope>
    <source>
        <strain evidence="1 2">P10CDO-S2</strain>
    </source>
</reference>
<dbReference type="RefSeq" id="WP_159071361.1">
    <property type="nucleotide sequence ID" value="NZ_CP049274.1"/>
</dbReference>
<dbReference type="REBASE" id="457816">
    <property type="entry name" value="CcoDOS2McrBCP"/>
</dbReference>
<accession>A0A7S9NED3</accession>
<proteinExistence type="predicted"/>
<evidence type="ECO:0000313" key="2">
    <source>
        <dbReference type="Proteomes" id="UP000594630"/>
    </source>
</evidence>
<dbReference type="Pfam" id="PF10117">
    <property type="entry name" value="McrBC"/>
    <property type="match status" value="1"/>
</dbReference>
<name>A0A7S9NED3_9BACT</name>
<dbReference type="EMBL" id="CP049274">
    <property type="protein sequence ID" value="QPH84096.1"/>
    <property type="molecule type" value="Genomic_DNA"/>
</dbReference>
<dbReference type="PANTHER" id="PTHR38733">
    <property type="entry name" value="PROTEIN MCRC"/>
    <property type="match status" value="1"/>
</dbReference>
<dbReference type="AlphaFoldDB" id="A0A7S9NED3"/>
<dbReference type="InterPro" id="IPR019292">
    <property type="entry name" value="McrC"/>
</dbReference>
<dbReference type="PANTHER" id="PTHR38733:SF1">
    <property type="entry name" value="TYPE IV METHYL-DIRECTED RESTRICTION ENZYME ECOKMCRBC"/>
    <property type="match status" value="1"/>
</dbReference>
<gene>
    <name evidence="1" type="ORF">CVT06_02895</name>
</gene>
<organism evidence="1 2">
    <name type="scientific">Campylobacter concisus</name>
    <dbReference type="NCBI Taxonomy" id="199"/>
    <lineage>
        <taxon>Bacteria</taxon>
        <taxon>Pseudomonadati</taxon>
        <taxon>Campylobacterota</taxon>
        <taxon>Epsilonproteobacteria</taxon>
        <taxon>Campylobacterales</taxon>
        <taxon>Campylobacteraceae</taxon>
        <taxon>Campylobacter</taxon>
    </lineage>
</organism>
<dbReference type="Proteomes" id="UP000594630">
    <property type="component" value="Chromosome"/>
</dbReference>
<evidence type="ECO:0008006" key="3">
    <source>
        <dbReference type="Google" id="ProtNLM"/>
    </source>
</evidence>
<sequence>MAIKISDNFFGNYEQDKKLAKNREKEFSLTLSGYMAKGGKFLSFLPDSQGKDDEIIISTRMQDDGLHVQTGNFIGNFSHNGIDIEICSRFSNKFLERMLNFANDIYIDDVSLGKSVDAKENLSKIIIYYLFIQILERAFLLGLPKEYKDKNYHEAKVMGKVDMAKFIKNDIPFAGKISSVNRERQDIGDIVLVLHKALKIVQKESKELIKPVINTLSYLNETREPRLVTPNVVHNALNSKALHNPIYAPYKKVLEYAKLIIENEDAGTKSNGKQNLGFLVDVAELFEIYIRKLLQKEFKDWSVTSPKIELYKDKFFARKIIPDIVMSSSDKVLVFDTKYKRMNMHGKDQYGLGDIDRNDFFQINTYMSYYQNQGKNVIAGGLLYPMDKFSRDGCYSHSWFDNLNTKFIVDGIELTNLSESSIEEIKIKENEFISRIKEYIY</sequence>